<sequence>ISTGGQLRSDFNMLCGKWTIDFLERLNINSAFISAAGISDEMGITSSDIELVNILSVVIKKSKEVNLLVDSTKFGKVGMIEICPINNITRIITDKCFKTNFKFFIIIFF</sequence>
<evidence type="ECO:0000313" key="2">
    <source>
        <dbReference type="EMBL" id="GAI86741.1"/>
    </source>
</evidence>
<dbReference type="PANTHER" id="PTHR30363:SF44">
    <property type="entry name" value="AGA OPERON TRANSCRIPTIONAL REPRESSOR-RELATED"/>
    <property type="match status" value="1"/>
</dbReference>
<proteinExistence type="predicted"/>
<dbReference type="AlphaFoldDB" id="X1T5S6"/>
<dbReference type="Pfam" id="PF00455">
    <property type="entry name" value="DeoRC"/>
    <property type="match status" value="1"/>
</dbReference>
<accession>X1T5S6</accession>
<protein>
    <recommendedName>
        <fullName evidence="1">DeoR-like transcriptional repressor C-terminal sensor domain-containing protein</fullName>
    </recommendedName>
</protein>
<feature type="domain" description="DeoR-like transcriptional repressor C-terminal sensor" evidence="1">
    <location>
        <begin position="1"/>
        <end position="95"/>
    </location>
</feature>
<name>X1T5S6_9ZZZZ</name>
<dbReference type="InterPro" id="IPR050313">
    <property type="entry name" value="Carb_Metab_HTH_regulators"/>
</dbReference>
<reference evidence="2" key="1">
    <citation type="journal article" date="2014" name="Front. Microbiol.">
        <title>High frequency of phylogenetically diverse reductive dehalogenase-homologous genes in deep subseafloor sedimentary metagenomes.</title>
        <authorList>
            <person name="Kawai M."/>
            <person name="Futagami T."/>
            <person name="Toyoda A."/>
            <person name="Takaki Y."/>
            <person name="Nishi S."/>
            <person name="Hori S."/>
            <person name="Arai W."/>
            <person name="Tsubouchi T."/>
            <person name="Morono Y."/>
            <person name="Uchiyama I."/>
            <person name="Ito T."/>
            <person name="Fujiyama A."/>
            <person name="Inagaki F."/>
            <person name="Takami H."/>
        </authorList>
    </citation>
    <scope>NUCLEOTIDE SEQUENCE</scope>
    <source>
        <strain evidence="2">Expedition CK06-06</strain>
    </source>
</reference>
<dbReference type="SMART" id="SM01134">
    <property type="entry name" value="DeoRC"/>
    <property type="match status" value="1"/>
</dbReference>
<dbReference type="InterPro" id="IPR014036">
    <property type="entry name" value="DeoR-like_C"/>
</dbReference>
<evidence type="ECO:0000259" key="1">
    <source>
        <dbReference type="Pfam" id="PF00455"/>
    </source>
</evidence>
<dbReference type="InterPro" id="IPR037171">
    <property type="entry name" value="NagB/RpiA_transferase-like"/>
</dbReference>
<feature type="non-terminal residue" evidence="2">
    <location>
        <position position="1"/>
    </location>
</feature>
<dbReference type="PANTHER" id="PTHR30363">
    <property type="entry name" value="HTH-TYPE TRANSCRIPTIONAL REGULATOR SRLR-RELATED"/>
    <property type="match status" value="1"/>
</dbReference>
<organism evidence="2">
    <name type="scientific">marine sediment metagenome</name>
    <dbReference type="NCBI Taxonomy" id="412755"/>
    <lineage>
        <taxon>unclassified sequences</taxon>
        <taxon>metagenomes</taxon>
        <taxon>ecological metagenomes</taxon>
    </lineage>
</organism>
<gene>
    <name evidence="2" type="ORF">S12H4_12913</name>
</gene>
<dbReference type="SUPFAM" id="SSF100950">
    <property type="entry name" value="NagB/RpiA/CoA transferase-like"/>
    <property type="match status" value="1"/>
</dbReference>
<comment type="caution">
    <text evidence="2">The sequence shown here is derived from an EMBL/GenBank/DDBJ whole genome shotgun (WGS) entry which is preliminary data.</text>
</comment>
<dbReference type="EMBL" id="BARW01006160">
    <property type="protein sequence ID" value="GAI86741.1"/>
    <property type="molecule type" value="Genomic_DNA"/>
</dbReference>